<sequence length="268" mass="28783">MLGKTLDAFLDSPLSGIGPWALMAILAGPGRYEVAVLGALAISLVVLVLSRHRGITVHVLEVFGVSYFVLLALIGLAASSGTKAWLEMWSGEITNAAMAVFAVASLVIRRPYTMAYARDVTPRERWDTPLFKHNNMVLTAVWAGAFGFSAAVGFAGDVIYGDTDNFWTGWILQLAALSFAVAFTEFYPEYARAKAVASDEHPLPSWTRVLHWIPPFVLGTGVAGWVFGAVADVACLLLVLLGGAGTAVVRYRLVRRDAVGELRANVGI</sequence>
<dbReference type="AlphaFoldDB" id="A0AAI8TUW1"/>
<feature type="transmembrane region" description="Helical" evidence="1">
    <location>
        <begin position="209"/>
        <end position="227"/>
    </location>
</feature>
<feature type="transmembrane region" description="Helical" evidence="1">
    <location>
        <begin position="133"/>
        <end position="155"/>
    </location>
</feature>
<proteinExistence type="predicted"/>
<evidence type="ECO:0000313" key="3">
    <source>
        <dbReference type="EMBL" id="BDY29198.1"/>
    </source>
</evidence>
<dbReference type="Proteomes" id="UP001241092">
    <property type="component" value="Chromosome"/>
</dbReference>
<keyword evidence="1" id="KW-0812">Transmembrane</keyword>
<dbReference type="RefSeq" id="WP_036433462.1">
    <property type="nucleotide sequence ID" value="NZ_AP022567.1"/>
</dbReference>
<name>A0AAI8TUW1_MYCME</name>
<accession>A0AAI8TUW1</accession>
<keyword evidence="1" id="KW-1133">Transmembrane helix</keyword>
<feature type="transmembrane region" description="Helical" evidence="1">
    <location>
        <begin position="93"/>
        <end position="112"/>
    </location>
</feature>
<feature type="transmembrane region" description="Helical" evidence="1">
    <location>
        <begin position="167"/>
        <end position="188"/>
    </location>
</feature>
<protein>
    <submittedName>
        <fullName evidence="3">Uncharacterized protein</fullName>
    </submittedName>
</protein>
<organism evidence="3 5">
    <name type="scientific">Mycolicibacterium mageritense</name>
    <name type="common">Mycobacterium mageritense</name>
    <dbReference type="NCBI Taxonomy" id="53462"/>
    <lineage>
        <taxon>Bacteria</taxon>
        <taxon>Bacillati</taxon>
        <taxon>Actinomycetota</taxon>
        <taxon>Actinomycetes</taxon>
        <taxon>Mycobacteriales</taxon>
        <taxon>Mycobacteriaceae</taxon>
        <taxon>Mycolicibacterium</taxon>
    </lineage>
</organism>
<dbReference type="Proteomes" id="UP000465622">
    <property type="component" value="Chromosome"/>
</dbReference>
<feature type="transmembrane region" description="Helical" evidence="1">
    <location>
        <begin position="59"/>
        <end position="81"/>
    </location>
</feature>
<keyword evidence="1" id="KW-0472">Membrane</keyword>
<reference evidence="2" key="2">
    <citation type="submission" date="2020-02" db="EMBL/GenBank/DDBJ databases">
        <authorList>
            <person name="Matsumoto Y."/>
            <person name="Motooka D."/>
            <person name="Nakamura S."/>
        </authorList>
    </citation>
    <scope>NUCLEOTIDE SEQUENCE</scope>
    <source>
        <strain evidence="2">JCM 12375</strain>
    </source>
</reference>
<dbReference type="EMBL" id="AP027452">
    <property type="protein sequence ID" value="BDY29198.1"/>
    <property type="molecule type" value="Genomic_DNA"/>
</dbReference>
<feature type="transmembrane region" description="Helical" evidence="1">
    <location>
        <begin position="20"/>
        <end position="47"/>
    </location>
</feature>
<keyword evidence="4" id="KW-1185">Reference proteome</keyword>
<evidence type="ECO:0000256" key="1">
    <source>
        <dbReference type="SAM" id="Phobius"/>
    </source>
</evidence>
<feature type="transmembrane region" description="Helical" evidence="1">
    <location>
        <begin position="233"/>
        <end position="253"/>
    </location>
</feature>
<evidence type="ECO:0000313" key="4">
    <source>
        <dbReference type="Proteomes" id="UP000465622"/>
    </source>
</evidence>
<gene>
    <name evidence="3" type="ORF">hbim_03136</name>
    <name evidence="2" type="ORF">MMAGJ_13950</name>
</gene>
<evidence type="ECO:0000313" key="2">
    <source>
        <dbReference type="EMBL" id="BBX32113.1"/>
    </source>
</evidence>
<evidence type="ECO:0000313" key="5">
    <source>
        <dbReference type="Proteomes" id="UP001241092"/>
    </source>
</evidence>
<dbReference type="EMBL" id="AP022567">
    <property type="protein sequence ID" value="BBX32113.1"/>
    <property type="molecule type" value="Genomic_DNA"/>
</dbReference>
<reference evidence="3" key="3">
    <citation type="submission" date="2023-03" db="EMBL/GenBank/DDBJ databases">
        <title>Draft genome sequence of a Mycolicibacterium mageritense strain H4_3_1 isolated from a hybrid biological-inorganic system reactor.</title>
        <authorList>
            <person name="Feng X."/>
            <person name="Kazama D."/>
            <person name="Sato K."/>
            <person name="Kobayashi H."/>
        </authorList>
    </citation>
    <scope>NUCLEOTIDE SEQUENCE</scope>
    <source>
        <strain evidence="3">H4_3_1</strain>
    </source>
</reference>
<reference evidence="2 4" key="1">
    <citation type="journal article" date="2019" name="Emerg. Microbes Infect.">
        <title>Comprehensive subspecies identification of 175 nontuberculous mycobacteria species based on 7547 genomic profiles.</title>
        <authorList>
            <person name="Matsumoto Y."/>
            <person name="Kinjo T."/>
            <person name="Motooka D."/>
            <person name="Nabeya D."/>
            <person name="Jung N."/>
            <person name="Uechi K."/>
            <person name="Horii T."/>
            <person name="Iida T."/>
            <person name="Fujita J."/>
            <person name="Nakamura S."/>
        </authorList>
    </citation>
    <scope>NUCLEOTIDE SEQUENCE [LARGE SCALE GENOMIC DNA]</scope>
    <source>
        <strain evidence="2 4">JCM 12375</strain>
    </source>
</reference>